<dbReference type="GO" id="GO:0005886">
    <property type="term" value="C:plasma membrane"/>
    <property type="evidence" value="ECO:0007669"/>
    <property type="project" value="UniProtKB-SubCell"/>
</dbReference>
<keyword evidence="6 8" id="KW-1133">Transmembrane helix</keyword>
<feature type="transmembrane region" description="Helical" evidence="8">
    <location>
        <begin position="252"/>
        <end position="276"/>
    </location>
</feature>
<feature type="transmembrane region" description="Helical" evidence="8">
    <location>
        <begin position="62"/>
        <end position="80"/>
    </location>
</feature>
<comment type="caution">
    <text evidence="10">The sequence shown here is derived from an EMBL/GenBank/DDBJ whole genome shotgun (WGS) entry which is preliminary data.</text>
</comment>
<sequence length="498" mass="52850">MSLTASRAALRDRWPLLAVLALQIGLAYLLANTAFEDEALYLYAGHRELAFLLHHTPTYDSYASYFSGAPFLYPVLAALVDGALGLEGARALSLLFMLGATILVWMTARRLYGRQPAIVAAVLFGVSAPTLFLSRLATYDAMCVFLLAVALWLVVRLARANPAWVLCAAPVLVLAAATKYASALYLPTVVVAAALTVVAAGGSWARAAVRGGLLAAATVGLGWAALVAWPSLRQGLDQTTVNRATGAEPLANILRLSAVWGGWIAVLAVVGVVVAARSQSPDRPRLPGTLLAAALTVTASFATLYQAHLGTSVSLHKHVGFGLLFAAPVAGLGLASAARLNTARAVPGFALGVCVLLAFYANHAVTPMYGGWPDSSGEVSALRPLVGPGSNQRYLVEENEVPRYYLAARTEPYEWLTTYYFQYTTKSGTSLTGLPAYRAAIHDGYFNLVVLDYGPTAALDRQLKAALRADPAGYRLVASVPGRTSHGTQTYDIWQRVS</sequence>
<evidence type="ECO:0000256" key="7">
    <source>
        <dbReference type="ARBA" id="ARBA00023136"/>
    </source>
</evidence>
<evidence type="ECO:0000313" key="11">
    <source>
        <dbReference type="Proteomes" id="UP000248889"/>
    </source>
</evidence>
<evidence type="ECO:0000256" key="8">
    <source>
        <dbReference type="SAM" id="Phobius"/>
    </source>
</evidence>
<keyword evidence="3" id="KW-0328">Glycosyltransferase</keyword>
<feature type="transmembrane region" description="Helical" evidence="8">
    <location>
        <begin position="288"/>
        <end position="307"/>
    </location>
</feature>
<dbReference type="GO" id="GO:0009103">
    <property type="term" value="P:lipopolysaccharide biosynthetic process"/>
    <property type="evidence" value="ECO:0007669"/>
    <property type="project" value="UniProtKB-ARBA"/>
</dbReference>
<keyword evidence="7 8" id="KW-0472">Membrane</keyword>
<evidence type="ECO:0000256" key="2">
    <source>
        <dbReference type="ARBA" id="ARBA00022475"/>
    </source>
</evidence>
<dbReference type="OrthoDB" id="4909654at2"/>
<dbReference type="Proteomes" id="UP000248889">
    <property type="component" value="Unassembled WGS sequence"/>
</dbReference>
<feature type="domain" description="Glycosyltransferase RgtA/B/C/D-like" evidence="9">
    <location>
        <begin position="85"/>
        <end position="197"/>
    </location>
</feature>
<feature type="transmembrane region" description="Helical" evidence="8">
    <location>
        <begin position="162"/>
        <end position="178"/>
    </location>
</feature>
<feature type="transmembrane region" description="Helical" evidence="8">
    <location>
        <begin position="132"/>
        <end position="155"/>
    </location>
</feature>
<dbReference type="PANTHER" id="PTHR33908:SF11">
    <property type="entry name" value="MEMBRANE PROTEIN"/>
    <property type="match status" value="1"/>
</dbReference>
<feature type="transmembrane region" description="Helical" evidence="8">
    <location>
        <begin position="92"/>
        <end position="112"/>
    </location>
</feature>
<evidence type="ECO:0000256" key="3">
    <source>
        <dbReference type="ARBA" id="ARBA00022676"/>
    </source>
</evidence>
<gene>
    <name evidence="10" type="ORF">DN069_12075</name>
</gene>
<accession>A0A2X0KDZ8</accession>
<comment type="subcellular location">
    <subcellularLocation>
        <location evidence="1">Cell membrane</location>
        <topology evidence="1">Multi-pass membrane protein</topology>
    </subcellularLocation>
</comment>
<dbReference type="PANTHER" id="PTHR33908">
    <property type="entry name" value="MANNOSYLTRANSFERASE YKCB-RELATED"/>
    <property type="match status" value="1"/>
</dbReference>
<dbReference type="Pfam" id="PF13231">
    <property type="entry name" value="PMT_2"/>
    <property type="match status" value="1"/>
</dbReference>
<evidence type="ECO:0000313" key="10">
    <source>
        <dbReference type="EMBL" id="RAG85389.1"/>
    </source>
</evidence>
<reference evidence="10 11" key="1">
    <citation type="submission" date="2018-06" db="EMBL/GenBank/DDBJ databases">
        <title>Streptacidiphilus pinicola sp. nov., isolated from pine grove soil.</title>
        <authorList>
            <person name="Roh S.G."/>
            <person name="Park S."/>
            <person name="Kim M.-K."/>
            <person name="Yun B.-R."/>
            <person name="Park J."/>
            <person name="Kim M.J."/>
            <person name="Kim Y.S."/>
            <person name="Kim S.B."/>
        </authorList>
    </citation>
    <scope>NUCLEOTIDE SEQUENCE [LARGE SCALE GENOMIC DNA]</scope>
    <source>
        <strain evidence="10 11">MMS16-CNU450</strain>
    </source>
</reference>
<keyword evidence="5 8" id="KW-0812">Transmembrane</keyword>
<feature type="transmembrane region" description="Helical" evidence="8">
    <location>
        <begin position="345"/>
        <end position="361"/>
    </location>
</feature>
<evidence type="ECO:0000256" key="5">
    <source>
        <dbReference type="ARBA" id="ARBA00022692"/>
    </source>
</evidence>
<evidence type="ECO:0000256" key="6">
    <source>
        <dbReference type="ARBA" id="ARBA00022989"/>
    </source>
</evidence>
<protein>
    <recommendedName>
        <fullName evidence="9">Glycosyltransferase RgtA/B/C/D-like domain-containing protein</fullName>
    </recommendedName>
</protein>
<organism evidence="10 11">
    <name type="scientific">Streptacidiphilus pinicola</name>
    <dbReference type="NCBI Taxonomy" id="2219663"/>
    <lineage>
        <taxon>Bacteria</taxon>
        <taxon>Bacillati</taxon>
        <taxon>Actinomycetota</taxon>
        <taxon>Actinomycetes</taxon>
        <taxon>Kitasatosporales</taxon>
        <taxon>Streptomycetaceae</taxon>
        <taxon>Streptacidiphilus</taxon>
    </lineage>
</organism>
<evidence type="ECO:0000259" key="9">
    <source>
        <dbReference type="Pfam" id="PF13231"/>
    </source>
</evidence>
<dbReference type="InterPro" id="IPR038731">
    <property type="entry name" value="RgtA/B/C-like"/>
</dbReference>
<feature type="transmembrane region" description="Helical" evidence="8">
    <location>
        <begin position="184"/>
        <end position="205"/>
    </location>
</feature>
<dbReference type="EMBL" id="QKYN01000042">
    <property type="protein sequence ID" value="RAG85389.1"/>
    <property type="molecule type" value="Genomic_DNA"/>
</dbReference>
<name>A0A2X0KDZ8_9ACTN</name>
<evidence type="ECO:0000256" key="4">
    <source>
        <dbReference type="ARBA" id="ARBA00022679"/>
    </source>
</evidence>
<keyword evidence="11" id="KW-1185">Reference proteome</keyword>
<dbReference type="GO" id="GO:0016763">
    <property type="term" value="F:pentosyltransferase activity"/>
    <property type="evidence" value="ECO:0007669"/>
    <property type="project" value="TreeGrafter"/>
</dbReference>
<keyword evidence="2" id="KW-1003">Cell membrane</keyword>
<feature type="transmembrane region" description="Helical" evidence="8">
    <location>
        <begin position="212"/>
        <end position="232"/>
    </location>
</feature>
<dbReference type="InterPro" id="IPR050297">
    <property type="entry name" value="LipidA_mod_glycosyltrf_83"/>
</dbReference>
<proteinExistence type="predicted"/>
<dbReference type="AlphaFoldDB" id="A0A2X0KDZ8"/>
<evidence type="ECO:0000256" key="1">
    <source>
        <dbReference type="ARBA" id="ARBA00004651"/>
    </source>
</evidence>
<dbReference type="RefSeq" id="WP_111500928.1">
    <property type="nucleotide sequence ID" value="NZ_QKYN01000042.1"/>
</dbReference>
<feature type="transmembrane region" description="Helical" evidence="8">
    <location>
        <begin position="319"/>
        <end position="338"/>
    </location>
</feature>
<keyword evidence="4" id="KW-0808">Transferase</keyword>